<comment type="caution">
    <text evidence="5">The sequence shown here is derived from an EMBL/GenBank/DDBJ whole genome shotgun (WGS) entry which is preliminary data.</text>
</comment>
<feature type="domain" description="Maestro/Maestro-like HEAT-repeats" evidence="4">
    <location>
        <begin position="1410"/>
        <end position="1678"/>
    </location>
</feature>
<gene>
    <name evidence="5" type="ORF">Lalb_Chr20g0112381</name>
</gene>
<dbReference type="InterPro" id="IPR045206">
    <property type="entry name" value="Maestro_heat-like_prot"/>
</dbReference>
<organism evidence="5 6">
    <name type="scientific">Lupinus albus</name>
    <name type="common">White lupine</name>
    <name type="synonym">Lupinus termis</name>
    <dbReference type="NCBI Taxonomy" id="3870"/>
    <lineage>
        <taxon>Eukaryota</taxon>
        <taxon>Viridiplantae</taxon>
        <taxon>Streptophyta</taxon>
        <taxon>Embryophyta</taxon>
        <taxon>Tracheophyta</taxon>
        <taxon>Spermatophyta</taxon>
        <taxon>Magnoliopsida</taxon>
        <taxon>eudicotyledons</taxon>
        <taxon>Gunneridae</taxon>
        <taxon>Pentapetalae</taxon>
        <taxon>rosids</taxon>
        <taxon>fabids</taxon>
        <taxon>Fabales</taxon>
        <taxon>Fabaceae</taxon>
        <taxon>Papilionoideae</taxon>
        <taxon>50 kb inversion clade</taxon>
        <taxon>genistoids sensu lato</taxon>
        <taxon>core genistoids</taxon>
        <taxon>Genisteae</taxon>
        <taxon>Lupinus</taxon>
    </lineage>
</organism>
<evidence type="ECO:0000259" key="4">
    <source>
        <dbReference type="Pfam" id="PF23227"/>
    </source>
</evidence>
<evidence type="ECO:0000259" key="2">
    <source>
        <dbReference type="Pfam" id="PF23210"/>
    </source>
</evidence>
<keyword evidence="6" id="KW-1185">Reference proteome</keyword>
<feature type="domain" description="MROH2B-like N-terminal HEAT-repeats" evidence="3">
    <location>
        <begin position="39"/>
        <end position="250"/>
    </location>
</feature>
<accession>A0A6A4NNS3</accession>
<evidence type="ECO:0000313" key="5">
    <source>
        <dbReference type="EMBL" id="KAE9590890.1"/>
    </source>
</evidence>
<dbReference type="InterPro" id="IPR016024">
    <property type="entry name" value="ARM-type_fold"/>
</dbReference>
<evidence type="ECO:0000256" key="1">
    <source>
        <dbReference type="ARBA" id="ARBA00022737"/>
    </source>
</evidence>
<feature type="domain" description="MROH2B-like HEAT-repeats" evidence="2">
    <location>
        <begin position="255"/>
        <end position="885"/>
    </location>
</feature>
<dbReference type="InterPro" id="IPR011989">
    <property type="entry name" value="ARM-like"/>
</dbReference>
<evidence type="ECO:0000313" key="6">
    <source>
        <dbReference type="Proteomes" id="UP000447434"/>
    </source>
</evidence>
<dbReference type="Gene3D" id="1.25.10.10">
    <property type="entry name" value="Leucine-rich Repeat Variant"/>
    <property type="match status" value="2"/>
</dbReference>
<protein>
    <submittedName>
        <fullName evidence="5">Uncharacterized protein</fullName>
    </submittedName>
</protein>
<reference evidence="6" key="1">
    <citation type="journal article" date="2020" name="Nat. Commun.">
        <title>Genome sequence of the cluster root forming white lupin.</title>
        <authorList>
            <person name="Hufnagel B."/>
            <person name="Marques A."/>
            <person name="Soriano A."/>
            <person name="Marques L."/>
            <person name="Divol F."/>
            <person name="Doumas P."/>
            <person name="Sallet E."/>
            <person name="Mancinotti D."/>
            <person name="Carrere S."/>
            <person name="Marande W."/>
            <person name="Arribat S."/>
            <person name="Keller J."/>
            <person name="Huneau C."/>
            <person name="Blein T."/>
            <person name="Aime D."/>
            <person name="Laguerre M."/>
            <person name="Taylor J."/>
            <person name="Schubert V."/>
            <person name="Nelson M."/>
            <person name="Geu-Flores F."/>
            <person name="Crespi M."/>
            <person name="Gallardo-Guerrero K."/>
            <person name="Delaux P.-M."/>
            <person name="Salse J."/>
            <person name="Berges H."/>
            <person name="Guyot R."/>
            <person name="Gouzy J."/>
            <person name="Peret B."/>
        </authorList>
    </citation>
    <scope>NUCLEOTIDE SEQUENCE [LARGE SCALE GENOMIC DNA]</scope>
    <source>
        <strain evidence="6">cv. Amiga</strain>
    </source>
</reference>
<dbReference type="Pfam" id="PF23210">
    <property type="entry name" value="HEAT_Maestro_2"/>
    <property type="match status" value="1"/>
</dbReference>
<dbReference type="GO" id="GO:0005737">
    <property type="term" value="C:cytoplasm"/>
    <property type="evidence" value="ECO:0007669"/>
    <property type="project" value="TreeGrafter"/>
</dbReference>
<dbReference type="InterPro" id="IPR055408">
    <property type="entry name" value="HEAT_MROH2B-like"/>
</dbReference>
<dbReference type="Proteomes" id="UP000447434">
    <property type="component" value="Chromosome 20"/>
</dbReference>
<dbReference type="InterPro" id="IPR056282">
    <property type="entry name" value="MROH2B-like_N_HEAT"/>
</dbReference>
<sequence>MASSTSIPAPEAVQVLVSLLSDDSSTVRNSSMSSLKDIAALNPLLVLECCAAVSRGGRRGFGNMAGVFQVMAFGVRALDKRDVDPAFMAKLAKIATAEMISSKELNSDWQRSATSLLVAIGSHLPDLMMEELFLHLSGTNAALPAMVQILAEFASTDPLQFIPRWKGVLSRILPILGNVRDMHRPIFANAFKCWCQAAWQYSTDFPTHFPLGGDVMSFLNSAFELLLRVWAASRDLKVRVASVEALGQMVGLITRTQLKAALPRLVPTILDLYKKDQDIAFLATCSLHHLLNASLLSESGPPMIDFEDLTLILSTLLPVVSFNSDSNDQSDFSVGLKMYNEVHHCFLTVGLVYPEDLFLFLVNKCRLREEPLTFGALCVLKHLLPRLSEAWHSKIPLLVEAVKSLLDELNLGVRKALSELIVVMASHCYLVGSSGELFIEYLVRHCALTDQHWSDFESIPYKKTEMKIGAVTPAELRAVCEKGLLLVTITIPEMEHILWPFLLRMIVPRTYTGAVATVCRCISELWRHRSYGNDMLSECKNRPDMPIAEELLARLIVLLHNPLAREQLATQILTVLCLLAPLFPNNINLFWQDEIPKMKAYVSDTEDLKQDPSCQDIWDDMIINFLAESLDVIQDADWVMSLGNVFAKHYELYTSDDEHAALLHRCLGILLQKVNDRAYVHDKIDLMYRQASIAIPTNRLGLAKGMGLVAASHLDTVLEKLKDILDNVGQTIFQRILSLFSHSFRTEESDDIHAALALMYGYAAKYAPSSVIEARTNALVGTNMLSRLLHVRHPRAKQAVITAIDLLGNAVINAAESGAPFPLKRRDQLLDYILTLMGRDDNDGFADYNEHLRTQALAISACTTLVSVEPKLTVETRNHVMKATLGFFAIPNDPVHVVNPLIDNLITLLCAILLTSGEDGRSRAELLLVILRQIDQFVSSPVEYQRKRGCHAVHEMLLKFRLVCVSGYCGLGSQGSHVHNKQIDRTIYGNFSKLPSAFVLPSREALCLGDRIIMYLPRCADTNSEVRKISAQILDQLFSISLSLPRPAGLSMSAEAIELAYSALSSLEDVIAILRNDTSIDPSEVFNRIVSSVCILLIKDELVATLHGCSVAICDKIKPSAEGAIEAVVEFVTKRGNELTEIDIARTTQSLISATVYATDKHLRIETLGAICTLAESTSPKTVFDEVLATAGKDTVTKDISRLRGGWPMQDAFYAFSQHMVLSILFLEHVISVLTQTPILKGDVDKVEDSQIENNTEDGKLQAAIFALTAFFRGGGKVGKKAVEQNYASVLSELTLQLGSCHGLANSGQHGPLRNLLAAFQAFCECVGDLEMGKILARDGEITENERWVNLIGDIAGCISIKRPKEVQNICLSLTKSLGRPQKYQREAAAAALSEFVRYSELGSLLEQMVEVLCRHVSDESSTVRRLCLRGLVQIPSIHILKYTAQLLGVILALLDDSDESVQLTAVSCLLMILESSSDDAVEPILLNLSLRLRNLQTSLNAKMRASSFAAFGALSNYGIRGLNEAFVEQVHAAVPRLVLHLHDEDISVRLACRNTMKQVCPLIEIEGLVSLLNTHSFLSDHRSDYVDFLRDIAKQFMQYLPSRIDTYMASTVQAFDAPWPIIQANAIYFCSSMLSLSDNQHILAVYHTQVFGMLVGQMSRSPDAIVRATCSAALGLLLKSSNSTWRVVHLDRLESTTRNHELES</sequence>
<dbReference type="OrthoDB" id="1884734at2759"/>
<evidence type="ECO:0000259" key="3">
    <source>
        <dbReference type="Pfam" id="PF23221"/>
    </source>
</evidence>
<name>A0A6A4NNS3_LUPAL</name>
<keyword evidence="1" id="KW-0677">Repeat</keyword>
<dbReference type="EMBL" id="WOCE01000020">
    <property type="protein sequence ID" value="KAE9590890.1"/>
    <property type="molecule type" value="Genomic_DNA"/>
</dbReference>
<dbReference type="PANTHER" id="PTHR23120">
    <property type="entry name" value="MAESTRO-RELATED HEAT DOMAIN-CONTAINING"/>
    <property type="match status" value="1"/>
</dbReference>
<dbReference type="SUPFAM" id="SSF48371">
    <property type="entry name" value="ARM repeat"/>
    <property type="match status" value="2"/>
</dbReference>
<dbReference type="PANTHER" id="PTHR23120:SF0">
    <property type="entry name" value="MAESTRO HEAT-LIKE REPEAT FAMILY MEMBER 1"/>
    <property type="match status" value="1"/>
</dbReference>
<dbReference type="InterPro" id="IPR055406">
    <property type="entry name" value="HEAT_Maestro"/>
</dbReference>
<proteinExistence type="predicted"/>
<dbReference type="Pfam" id="PF23221">
    <property type="entry name" value="HEAT_MROH2B_1st"/>
    <property type="match status" value="1"/>
</dbReference>
<dbReference type="Pfam" id="PF23227">
    <property type="entry name" value="HEAT_MROH2B_C"/>
    <property type="match status" value="1"/>
</dbReference>